<protein>
    <submittedName>
        <fullName evidence="2">LuxR family transcriptional regulator</fullName>
    </submittedName>
</protein>
<keyword evidence="3" id="KW-1185">Reference proteome</keyword>
<name>A0AAE4NSV3_9EURY</name>
<comment type="caution">
    <text evidence="2">The sequence shown here is derived from an EMBL/GenBank/DDBJ whole genome shotgun (WGS) entry which is preliminary data.</text>
</comment>
<sequence>MKPVPFLAALLVIVAMTMPWFTPGSKSPEIRMFLATSPEKGPAEGGQGLSFVDMAKGIYLKKDALKQDLILNGGAKTLNILLPLVAFPLIVLGAFMGLFNGKFGHAIGLIGMVILTLSLVYGGSDGGSLRIGSGYLFAWVGFSLGLVSSVLSK</sequence>
<accession>A0AAE4NSV3</accession>
<evidence type="ECO:0000256" key="1">
    <source>
        <dbReference type="SAM" id="Phobius"/>
    </source>
</evidence>
<feature type="transmembrane region" description="Helical" evidence="1">
    <location>
        <begin position="135"/>
        <end position="152"/>
    </location>
</feature>
<keyword evidence="1" id="KW-1133">Transmembrane helix</keyword>
<reference evidence="2 3" key="1">
    <citation type="submission" date="2023-08" db="EMBL/GenBank/DDBJ databases">
        <title>Draft genome sequence of Thermococcus waiotapuensis WT1T, a thermophilic sulphur-dependent archaeon from order Thermococcales.</title>
        <authorList>
            <person name="Manners S.H."/>
            <person name="Carere C.R."/>
            <person name="Dhami M.K."/>
            <person name="Dobson R.C.J."/>
            <person name="Stott M.B."/>
        </authorList>
    </citation>
    <scope>NUCLEOTIDE SEQUENCE [LARGE SCALE GENOMIC DNA]</scope>
    <source>
        <strain evidence="2 3">WT1</strain>
    </source>
</reference>
<keyword evidence="1" id="KW-0472">Membrane</keyword>
<keyword evidence="1" id="KW-0812">Transmembrane</keyword>
<dbReference type="RefSeq" id="WP_315339717.1">
    <property type="nucleotide sequence ID" value="NZ_JAVDZE010000001.1"/>
</dbReference>
<evidence type="ECO:0000313" key="2">
    <source>
        <dbReference type="EMBL" id="MDV3103229.1"/>
    </source>
</evidence>
<feature type="transmembrane region" description="Helical" evidence="1">
    <location>
        <begin position="80"/>
        <end position="99"/>
    </location>
</feature>
<dbReference type="EMBL" id="JAVDZE010000001">
    <property type="protein sequence ID" value="MDV3103229.1"/>
    <property type="molecule type" value="Genomic_DNA"/>
</dbReference>
<evidence type="ECO:0000313" key="3">
    <source>
        <dbReference type="Proteomes" id="UP001245683"/>
    </source>
</evidence>
<proteinExistence type="predicted"/>
<organism evidence="2 3">
    <name type="scientific">Thermococcus waiotapuensis</name>
    <dbReference type="NCBI Taxonomy" id="90909"/>
    <lineage>
        <taxon>Archaea</taxon>
        <taxon>Methanobacteriati</taxon>
        <taxon>Methanobacteriota</taxon>
        <taxon>Thermococci</taxon>
        <taxon>Thermococcales</taxon>
        <taxon>Thermococcaceae</taxon>
        <taxon>Thermococcus</taxon>
    </lineage>
</organism>
<feature type="transmembrane region" description="Helical" evidence="1">
    <location>
        <begin position="106"/>
        <end position="123"/>
    </location>
</feature>
<dbReference type="AlphaFoldDB" id="A0AAE4NSV3"/>
<dbReference type="Proteomes" id="UP001245683">
    <property type="component" value="Unassembled WGS sequence"/>
</dbReference>
<gene>
    <name evidence="2" type="ORF">RBI02_01530</name>
</gene>